<evidence type="ECO:0000313" key="3">
    <source>
        <dbReference type="EMBL" id="KAF3325172.1"/>
    </source>
</evidence>
<gene>
    <name evidence="3" type="ORF">FCM35_KLT10243</name>
</gene>
<sequence>MGSTPLPHVLMISFPSQGNINPLLRLAKQVAAKGVLVTFTTTSDTGHQIISSSDHAVPADDGILVGSGRLRFEFLDMSWRTRQDLKRIGEDMLHMETVGPAAFADLITKPVTYVVNNPFVPWAVDVATDMGIPCAVLWV</sequence>
<evidence type="ECO:0000256" key="2">
    <source>
        <dbReference type="ARBA" id="ARBA00022676"/>
    </source>
</evidence>
<dbReference type="OrthoDB" id="5835829at2759"/>
<keyword evidence="3" id="KW-0808">Transferase</keyword>
<dbReference type="EMBL" id="SWLB01000020">
    <property type="protein sequence ID" value="KAF3325172.1"/>
    <property type="molecule type" value="Genomic_DNA"/>
</dbReference>
<protein>
    <submittedName>
        <fullName evidence="3">Limonoid UDP-glucosyltransferase-like protein</fullName>
    </submittedName>
</protein>
<dbReference type="GO" id="GO:0080044">
    <property type="term" value="F:quercetin 7-O-glucosyltransferase activity"/>
    <property type="evidence" value="ECO:0007669"/>
    <property type="project" value="TreeGrafter"/>
</dbReference>
<accession>A0A833QSW5</accession>
<comment type="caution">
    <text evidence="3">The sequence shown here is derived from an EMBL/GenBank/DDBJ whole genome shotgun (WGS) entry which is preliminary data.</text>
</comment>
<dbReference type="AlphaFoldDB" id="A0A833QSW5"/>
<dbReference type="PANTHER" id="PTHR11926:SF986">
    <property type="entry name" value="UDP-GLYCOSYLTRANSFERASE 84A1"/>
    <property type="match status" value="1"/>
</dbReference>
<dbReference type="GO" id="GO:0080043">
    <property type="term" value="F:quercetin 3-O-glucosyltransferase activity"/>
    <property type="evidence" value="ECO:0007669"/>
    <property type="project" value="TreeGrafter"/>
</dbReference>
<comment type="similarity">
    <text evidence="1">Belongs to the UDP-glycosyltransferase family.</text>
</comment>
<evidence type="ECO:0000256" key="1">
    <source>
        <dbReference type="ARBA" id="ARBA00009995"/>
    </source>
</evidence>
<dbReference type="Gene3D" id="3.40.50.2000">
    <property type="entry name" value="Glycogen Phosphorylase B"/>
    <property type="match status" value="1"/>
</dbReference>
<evidence type="ECO:0000313" key="4">
    <source>
        <dbReference type="Proteomes" id="UP000623129"/>
    </source>
</evidence>
<dbReference type="Proteomes" id="UP000623129">
    <property type="component" value="Unassembled WGS sequence"/>
</dbReference>
<keyword evidence="2" id="KW-0328">Glycosyltransferase</keyword>
<organism evidence="3 4">
    <name type="scientific">Carex littledalei</name>
    <dbReference type="NCBI Taxonomy" id="544730"/>
    <lineage>
        <taxon>Eukaryota</taxon>
        <taxon>Viridiplantae</taxon>
        <taxon>Streptophyta</taxon>
        <taxon>Embryophyta</taxon>
        <taxon>Tracheophyta</taxon>
        <taxon>Spermatophyta</taxon>
        <taxon>Magnoliopsida</taxon>
        <taxon>Liliopsida</taxon>
        <taxon>Poales</taxon>
        <taxon>Cyperaceae</taxon>
        <taxon>Cyperoideae</taxon>
        <taxon>Cariceae</taxon>
        <taxon>Carex</taxon>
        <taxon>Carex subgen. Euthyceras</taxon>
    </lineage>
</organism>
<keyword evidence="4" id="KW-1185">Reference proteome</keyword>
<dbReference type="PANTHER" id="PTHR11926">
    <property type="entry name" value="GLUCOSYL/GLUCURONOSYL TRANSFERASES"/>
    <property type="match status" value="1"/>
</dbReference>
<name>A0A833QSW5_9POAL</name>
<reference evidence="3" key="1">
    <citation type="submission" date="2020-01" db="EMBL/GenBank/DDBJ databases">
        <title>Genome sequence of Kobresia littledalei, the first chromosome-level genome in the family Cyperaceae.</title>
        <authorList>
            <person name="Qu G."/>
        </authorList>
    </citation>
    <scope>NUCLEOTIDE SEQUENCE</scope>
    <source>
        <strain evidence="3">C.B.Clarke</strain>
        <tissue evidence="3">Leaf</tissue>
    </source>
</reference>
<proteinExistence type="inferred from homology"/>
<dbReference type="SUPFAM" id="SSF53756">
    <property type="entry name" value="UDP-Glycosyltransferase/glycogen phosphorylase"/>
    <property type="match status" value="1"/>
</dbReference>